<dbReference type="GO" id="GO:0003735">
    <property type="term" value="F:structural constituent of ribosome"/>
    <property type="evidence" value="ECO:0007669"/>
    <property type="project" value="UniProtKB-UniRule"/>
</dbReference>
<dbReference type="Pfam" id="PF04758">
    <property type="entry name" value="Ribosomal_S30"/>
    <property type="match status" value="1"/>
</dbReference>
<dbReference type="AlphaFoldDB" id="A0A0C4DLZ9"/>
<evidence type="ECO:0000256" key="3">
    <source>
        <dbReference type="ARBA" id="ARBA00023274"/>
    </source>
</evidence>
<proteinExistence type="inferred from homology"/>
<gene>
    <name evidence="6" type="ORF">MAPG_00801</name>
</gene>
<keyword evidence="3 4" id="KW-0687">Ribonucleoprotein</keyword>
<reference evidence="7" key="5">
    <citation type="submission" date="2015-06" db="UniProtKB">
        <authorList>
            <consortium name="EnsemblFungi"/>
        </authorList>
    </citation>
    <scope>IDENTIFICATION</scope>
    <source>
        <strain evidence="7">ATCC 64411</strain>
    </source>
</reference>
<feature type="region of interest" description="Disordered" evidence="5">
    <location>
        <begin position="1"/>
        <end position="40"/>
    </location>
</feature>
<dbReference type="PANTHER" id="PTHR12650">
    <property type="entry name" value="40S RIBOSOMAL PROTEIN S30/UBIQUITIN-LIKE PROTEIN FUBI"/>
    <property type="match status" value="1"/>
</dbReference>
<keyword evidence="2 4" id="KW-0689">Ribosomal protein</keyword>
<dbReference type="EnsemblFungi" id="MAPG_00801T0">
    <property type="protein sequence ID" value="MAPG_00801T0"/>
    <property type="gene ID" value="MAPG_00801"/>
</dbReference>
<accession>A0A0C4DLZ9</accession>
<dbReference type="InterPro" id="IPR006846">
    <property type="entry name" value="Ribosomal_eS30"/>
</dbReference>
<evidence type="ECO:0000256" key="5">
    <source>
        <dbReference type="SAM" id="MobiDB-lite"/>
    </source>
</evidence>
<comment type="similarity">
    <text evidence="1 4">Belongs to the eukaryotic ribosomal protein eS30 family.</text>
</comment>
<dbReference type="OMA" id="YNTQNVP"/>
<dbReference type="eggNOG" id="KOG0009">
    <property type="taxonomic scope" value="Eukaryota"/>
</dbReference>
<organism evidence="7 8">
    <name type="scientific">Magnaporthiopsis poae (strain ATCC 64411 / 73-15)</name>
    <name type="common">Kentucky bluegrass fungus</name>
    <name type="synonym">Magnaporthe poae</name>
    <dbReference type="NCBI Taxonomy" id="644358"/>
    <lineage>
        <taxon>Eukaryota</taxon>
        <taxon>Fungi</taxon>
        <taxon>Dikarya</taxon>
        <taxon>Ascomycota</taxon>
        <taxon>Pezizomycotina</taxon>
        <taxon>Sordariomycetes</taxon>
        <taxon>Sordariomycetidae</taxon>
        <taxon>Magnaporthales</taxon>
        <taxon>Magnaporthaceae</taxon>
        <taxon>Magnaporthiopsis</taxon>
    </lineage>
</organism>
<dbReference type="GO" id="GO:0022627">
    <property type="term" value="C:cytosolic small ribosomal subunit"/>
    <property type="evidence" value="ECO:0007669"/>
    <property type="project" value="TreeGrafter"/>
</dbReference>
<evidence type="ECO:0000313" key="7">
    <source>
        <dbReference type="EnsemblFungi" id="MAPG_00801T0"/>
    </source>
</evidence>
<reference evidence="6" key="3">
    <citation type="submission" date="2011-03" db="EMBL/GenBank/DDBJ databases">
        <title>Annotation of Magnaporthe poae ATCC 64411.</title>
        <authorList>
            <person name="Ma L.-J."/>
            <person name="Dead R."/>
            <person name="Young S.K."/>
            <person name="Zeng Q."/>
            <person name="Gargeya S."/>
            <person name="Fitzgerald M."/>
            <person name="Haas B."/>
            <person name="Abouelleil A."/>
            <person name="Alvarado L."/>
            <person name="Arachchi H.M."/>
            <person name="Berlin A."/>
            <person name="Brown A."/>
            <person name="Chapman S.B."/>
            <person name="Chen Z."/>
            <person name="Dunbar C."/>
            <person name="Freedman E."/>
            <person name="Gearin G."/>
            <person name="Gellesch M."/>
            <person name="Goldberg J."/>
            <person name="Griggs A."/>
            <person name="Gujja S."/>
            <person name="Heiman D."/>
            <person name="Howarth C."/>
            <person name="Larson L."/>
            <person name="Lui A."/>
            <person name="MacDonald P.J.P."/>
            <person name="Mehta T."/>
            <person name="Montmayeur A."/>
            <person name="Murphy C."/>
            <person name="Neiman D."/>
            <person name="Pearson M."/>
            <person name="Priest M."/>
            <person name="Roberts A."/>
            <person name="Saif S."/>
            <person name="Shea T."/>
            <person name="Shenoy N."/>
            <person name="Sisk P."/>
            <person name="Stolte C."/>
            <person name="Sykes S."/>
            <person name="Yandava C."/>
            <person name="Wortman J."/>
            <person name="Nusbaum C."/>
            <person name="Birren B."/>
        </authorList>
    </citation>
    <scope>NUCLEOTIDE SEQUENCE</scope>
    <source>
        <strain evidence="6">ATCC 64411</strain>
    </source>
</reference>
<evidence type="ECO:0000256" key="2">
    <source>
        <dbReference type="ARBA" id="ARBA00022980"/>
    </source>
</evidence>
<dbReference type="GO" id="GO:0006412">
    <property type="term" value="P:translation"/>
    <property type="evidence" value="ECO:0007669"/>
    <property type="project" value="InterPro"/>
</dbReference>
<dbReference type="EMBL" id="ADBL01000187">
    <property type="status" value="NOT_ANNOTATED_CDS"/>
    <property type="molecule type" value="Genomic_DNA"/>
</dbReference>
<sequence>MGKQHGSLARAGKVKSQTPKVEPQEKAKRPKGRAHKREQYTRRFVNVTLAPGGKRKVRIKFPMGHAACVR</sequence>
<evidence type="ECO:0000313" key="6">
    <source>
        <dbReference type="EMBL" id="KLU81717.1"/>
    </source>
</evidence>
<dbReference type="EMBL" id="GL876966">
    <property type="protein sequence ID" value="KLU81717.1"/>
    <property type="molecule type" value="Genomic_DNA"/>
</dbReference>
<protein>
    <recommendedName>
        <fullName evidence="4">40S ribosomal protein S30</fullName>
    </recommendedName>
</protein>
<evidence type="ECO:0000313" key="8">
    <source>
        <dbReference type="Proteomes" id="UP000011715"/>
    </source>
</evidence>
<evidence type="ECO:0000256" key="4">
    <source>
        <dbReference type="RuleBase" id="RU364011"/>
    </source>
</evidence>
<dbReference type="VEuPathDB" id="FungiDB:MAPG_00801"/>
<evidence type="ECO:0000256" key="1">
    <source>
        <dbReference type="ARBA" id="ARBA00008450"/>
    </source>
</evidence>
<name>A0A0C4DLZ9_MAGP6</name>
<reference evidence="6" key="2">
    <citation type="submission" date="2010-05" db="EMBL/GenBank/DDBJ databases">
        <title>The Genome Sequence of Magnaporthe poae strain ATCC 64411.</title>
        <authorList>
            <consortium name="The Broad Institute Genome Sequencing Platform"/>
            <consortium name="Broad Institute Genome Sequencing Center for Infectious Disease"/>
            <person name="Ma L.-J."/>
            <person name="Dead R."/>
            <person name="Young S."/>
            <person name="Zeng Q."/>
            <person name="Koehrsen M."/>
            <person name="Alvarado L."/>
            <person name="Berlin A."/>
            <person name="Chapman S.B."/>
            <person name="Chen Z."/>
            <person name="Freedman E."/>
            <person name="Gellesch M."/>
            <person name="Goldberg J."/>
            <person name="Griggs A."/>
            <person name="Gujja S."/>
            <person name="Heilman E.R."/>
            <person name="Heiman D."/>
            <person name="Hepburn T."/>
            <person name="Howarth C."/>
            <person name="Jen D."/>
            <person name="Larson L."/>
            <person name="Mehta T."/>
            <person name="Neiman D."/>
            <person name="Pearson M."/>
            <person name="Roberts A."/>
            <person name="Saif S."/>
            <person name="Shea T."/>
            <person name="Shenoy N."/>
            <person name="Sisk P."/>
            <person name="Stolte C."/>
            <person name="Sykes S."/>
            <person name="Walk T."/>
            <person name="White J."/>
            <person name="Yandava C."/>
            <person name="Haas B."/>
            <person name="Nusbaum C."/>
            <person name="Birren B."/>
        </authorList>
    </citation>
    <scope>NUCLEOTIDE SEQUENCE</scope>
    <source>
        <strain evidence="6">ATCC 64411</strain>
    </source>
</reference>
<dbReference type="Proteomes" id="UP000011715">
    <property type="component" value="Unassembled WGS sequence"/>
</dbReference>
<dbReference type="STRING" id="644358.A0A0C4DLZ9"/>
<reference evidence="7" key="4">
    <citation type="journal article" date="2015" name="G3 (Bethesda)">
        <title>Genome sequences of three phytopathogenic species of the Magnaporthaceae family of fungi.</title>
        <authorList>
            <person name="Okagaki L.H."/>
            <person name="Nunes C.C."/>
            <person name="Sailsbery J."/>
            <person name="Clay B."/>
            <person name="Brown D."/>
            <person name="John T."/>
            <person name="Oh Y."/>
            <person name="Young N."/>
            <person name="Fitzgerald M."/>
            <person name="Haas B.J."/>
            <person name="Zeng Q."/>
            <person name="Young S."/>
            <person name="Adiconis X."/>
            <person name="Fan L."/>
            <person name="Levin J.Z."/>
            <person name="Mitchell T.K."/>
            <person name="Okubara P.A."/>
            <person name="Farman M.L."/>
            <person name="Kohn L.M."/>
            <person name="Birren B."/>
            <person name="Ma L.-J."/>
            <person name="Dean R.A."/>
        </authorList>
    </citation>
    <scope>NUCLEOTIDE SEQUENCE</scope>
    <source>
        <strain evidence="7">ATCC 64411 / 73-15</strain>
    </source>
</reference>
<reference evidence="8" key="1">
    <citation type="submission" date="2010-05" db="EMBL/GenBank/DDBJ databases">
        <title>The genome sequence of Magnaporthe poae strain ATCC 64411.</title>
        <authorList>
            <person name="Ma L.-J."/>
            <person name="Dead R."/>
            <person name="Young S."/>
            <person name="Zeng Q."/>
            <person name="Koehrsen M."/>
            <person name="Alvarado L."/>
            <person name="Berlin A."/>
            <person name="Chapman S.B."/>
            <person name="Chen Z."/>
            <person name="Freedman E."/>
            <person name="Gellesch M."/>
            <person name="Goldberg J."/>
            <person name="Griggs A."/>
            <person name="Gujja S."/>
            <person name="Heilman E.R."/>
            <person name="Heiman D."/>
            <person name="Hepburn T."/>
            <person name="Howarth C."/>
            <person name="Jen D."/>
            <person name="Larson L."/>
            <person name="Mehta T."/>
            <person name="Neiman D."/>
            <person name="Pearson M."/>
            <person name="Roberts A."/>
            <person name="Saif S."/>
            <person name="Shea T."/>
            <person name="Shenoy N."/>
            <person name="Sisk P."/>
            <person name="Stolte C."/>
            <person name="Sykes S."/>
            <person name="Walk T."/>
            <person name="White J."/>
            <person name="Yandava C."/>
            <person name="Haas B."/>
            <person name="Nusbaum C."/>
            <person name="Birren B."/>
        </authorList>
    </citation>
    <scope>NUCLEOTIDE SEQUENCE [LARGE SCALE GENOMIC DNA]</scope>
    <source>
        <strain evidence="8">ATCC 64411 / 73-15</strain>
    </source>
</reference>
<dbReference type="PANTHER" id="PTHR12650:SF15">
    <property type="entry name" value="RIBOSOMAL PROTEIN S30, ISOFORM A"/>
    <property type="match status" value="1"/>
</dbReference>
<keyword evidence="8" id="KW-1185">Reference proteome</keyword>
<dbReference type="OrthoDB" id="199599at2759"/>